<sequence>MRIQKMIRKRAECGPKFHYDSTEGAFKVEKNKRRNKRSFEGLFIIIYPGIDKNILFRATFYMITHLLSVRY</sequence>
<name>A0A6L3V1W6_9BACI</name>
<dbReference type="EMBL" id="WBOS01000035">
    <property type="protein sequence ID" value="KAB2328002.1"/>
    <property type="molecule type" value="Genomic_DNA"/>
</dbReference>
<accession>A0A6L3V1W6</accession>
<comment type="caution">
    <text evidence="1">The sequence shown here is derived from an EMBL/GenBank/DDBJ whole genome shotgun (WGS) entry which is preliminary data.</text>
</comment>
<dbReference type="AlphaFoldDB" id="A0A6L3V1W6"/>
<proteinExistence type="predicted"/>
<dbReference type="RefSeq" id="WP_151537668.1">
    <property type="nucleotide sequence ID" value="NZ_WBOS01000035.1"/>
</dbReference>
<reference evidence="1 2" key="1">
    <citation type="journal article" date="2016" name="Antonie Van Leeuwenhoek">
        <title>Bacillus depressus sp. nov., isolated from soil of a sunflower field.</title>
        <authorList>
            <person name="Wei X."/>
            <person name="Xin D."/>
            <person name="Xin Y."/>
            <person name="Zhang H."/>
            <person name="Wang T."/>
            <person name="Zhang J."/>
        </authorList>
    </citation>
    <scope>NUCLEOTIDE SEQUENCE [LARGE SCALE GENOMIC DNA]</scope>
    <source>
        <strain evidence="1 2">BZ1</strain>
    </source>
</reference>
<keyword evidence="2" id="KW-1185">Reference proteome</keyword>
<gene>
    <name evidence="1" type="ORF">F7731_26145</name>
</gene>
<evidence type="ECO:0000313" key="1">
    <source>
        <dbReference type="EMBL" id="KAB2328002.1"/>
    </source>
</evidence>
<protein>
    <submittedName>
        <fullName evidence="1">Uncharacterized protein</fullName>
    </submittedName>
</protein>
<organism evidence="1 2">
    <name type="scientific">Cytobacillus depressus</name>
    <dbReference type="NCBI Taxonomy" id="1602942"/>
    <lineage>
        <taxon>Bacteria</taxon>
        <taxon>Bacillati</taxon>
        <taxon>Bacillota</taxon>
        <taxon>Bacilli</taxon>
        <taxon>Bacillales</taxon>
        <taxon>Bacillaceae</taxon>
        <taxon>Cytobacillus</taxon>
    </lineage>
</organism>
<evidence type="ECO:0000313" key="2">
    <source>
        <dbReference type="Proteomes" id="UP000481030"/>
    </source>
</evidence>
<dbReference type="Proteomes" id="UP000481030">
    <property type="component" value="Unassembled WGS sequence"/>
</dbReference>